<dbReference type="AlphaFoldDB" id="A0A1S8BAC8"/>
<evidence type="ECO:0000313" key="2">
    <source>
        <dbReference type="Proteomes" id="UP000190776"/>
    </source>
</evidence>
<dbReference type="PANTHER" id="PTHR36681">
    <property type="entry name" value="NUCLEAR GTPASE, GERMINAL CENTER-ASSOCIATED, TANDEM DUPLICATE 3"/>
    <property type="match status" value="1"/>
</dbReference>
<dbReference type="Proteomes" id="UP000190776">
    <property type="component" value="Unassembled WGS sequence"/>
</dbReference>
<evidence type="ECO:0000313" key="1">
    <source>
        <dbReference type="EMBL" id="OMP84356.1"/>
    </source>
</evidence>
<dbReference type="OrthoDB" id="5427350at2759"/>
<dbReference type="EMBL" id="MSZU01000095">
    <property type="protein sequence ID" value="OMP84356.1"/>
    <property type="molecule type" value="Genomic_DNA"/>
</dbReference>
<protein>
    <submittedName>
        <fullName evidence="1">Uncharacterized protein</fullName>
    </submittedName>
</protein>
<accession>A0A1S8BAC8</accession>
<comment type="caution">
    <text evidence="1">The sequence shown here is derived from an EMBL/GenBank/DDBJ whole genome shotgun (WGS) entry which is preliminary data.</text>
</comment>
<name>A0A1S8BAC8_9PEZI</name>
<reference evidence="1 2" key="1">
    <citation type="submission" date="2017-01" db="EMBL/GenBank/DDBJ databases">
        <title>Draft genome sequence of Diplodia seriata F98.1, a fungal species involved in grapevine trunk diseases.</title>
        <authorList>
            <person name="Robert-Siegwald G."/>
            <person name="Vallet J."/>
            <person name="Abou-Mansour E."/>
            <person name="Xu J."/>
            <person name="Rey P."/>
            <person name="Bertsch C."/>
            <person name="Rego C."/>
            <person name="Larignon P."/>
            <person name="Fontaine F."/>
            <person name="Lebrun M.-H."/>
        </authorList>
    </citation>
    <scope>NUCLEOTIDE SEQUENCE [LARGE SCALE GENOMIC DNA]</scope>
    <source>
        <strain evidence="1 2">F98.1</strain>
    </source>
</reference>
<dbReference type="InterPro" id="IPR027417">
    <property type="entry name" value="P-loop_NTPase"/>
</dbReference>
<dbReference type="PANTHER" id="PTHR36681:SF3">
    <property type="entry name" value="NUCLEAR GTPASE, GERMINAL CENTER-ASSOCIATED, TANDEM DUPLICATE 3"/>
    <property type="match status" value="1"/>
</dbReference>
<gene>
    <name evidence="1" type="ORF">BK809_0000363</name>
</gene>
<proteinExistence type="predicted"/>
<organism evidence="1 2">
    <name type="scientific">Diplodia seriata</name>
    <dbReference type="NCBI Taxonomy" id="420778"/>
    <lineage>
        <taxon>Eukaryota</taxon>
        <taxon>Fungi</taxon>
        <taxon>Dikarya</taxon>
        <taxon>Ascomycota</taxon>
        <taxon>Pezizomycotina</taxon>
        <taxon>Dothideomycetes</taxon>
        <taxon>Dothideomycetes incertae sedis</taxon>
        <taxon>Botryosphaeriales</taxon>
        <taxon>Botryosphaeriaceae</taxon>
        <taxon>Diplodia</taxon>
    </lineage>
</organism>
<dbReference type="SUPFAM" id="SSF52540">
    <property type="entry name" value="P-loop containing nucleoside triphosphate hydrolases"/>
    <property type="match status" value="1"/>
</dbReference>
<dbReference type="Gene3D" id="3.40.50.300">
    <property type="entry name" value="P-loop containing nucleotide triphosphate hydrolases"/>
    <property type="match status" value="1"/>
</dbReference>
<sequence length="146" mass="16295">MISRLKGWTDQYLESLQTVPGMVSIGENSLEALQNRISGYLQQQESYGSSTPSPWPFVKLVKTFFDSPILEQDIVLVDLPGTSDVNQTRVRASLQFLNNVDYVGVVSKVERVETDANTHRYLIDAFRRKRGANVLLVATGSEVCQG</sequence>